<proteinExistence type="predicted"/>
<dbReference type="KEGG" id="sch:Sphch_3103"/>
<evidence type="ECO:0000313" key="1">
    <source>
        <dbReference type="EMBL" id="AEG50719.1"/>
    </source>
</evidence>
<protein>
    <submittedName>
        <fullName evidence="1">Uncharacterized protein</fullName>
    </submittedName>
</protein>
<organism evidence="1 2">
    <name type="scientific">Sphingobium chlorophenolicum L-1</name>
    <dbReference type="NCBI Taxonomy" id="690566"/>
    <lineage>
        <taxon>Bacteria</taxon>
        <taxon>Pseudomonadati</taxon>
        <taxon>Pseudomonadota</taxon>
        <taxon>Alphaproteobacteria</taxon>
        <taxon>Sphingomonadales</taxon>
        <taxon>Sphingomonadaceae</taxon>
        <taxon>Sphingobium</taxon>
    </lineage>
</organism>
<reference evidence="1 2" key="1">
    <citation type="submission" date="2011-05" db="EMBL/GenBank/DDBJ databases">
        <title>Complete sequence of chromosome 2 of Sphingobium chlorophenolicum L-1.</title>
        <authorList>
            <consortium name="US DOE Joint Genome Institute"/>
            <person name="Lucas S."/>
            <person name="Han J."/>
            <person name="Lapidus A."/>
            <person name="Cheng J.-F."/>
            <person name="Goodwin L."/>
            <person name="Pitluck S."/>
            <person name="Peters L."/>
            <person name="Daligault H."/>
            <person name="Han C."/>
            <person name="Tapia R."/>
            <person name="Land M."/>
            <person name="Hauser L."/>
            <person name="Kyrpides N."/>
            <person name="Ivanova N."/>
            <person name="Pagani I."/>
            <person name="Turner P."/>
            <person name="Copley S."/>
            <person name="Woyke T."/>
        </authorList>
    </citation>
    <scope>NUCLEOTIDE SEQUENCE [LARGE SCALE GENOMIC DNA]</scope>
    <source>
        <strain evidence="1 2">L-1</strain>
    </source>
</reference>
<sequence length="61" mass="6620">MECHSCFMKMLNHLGLSLLVSLTSVPSLGIIAITFVNMLRNCASAIKAPYDFGVSFTSQIP</sequence>
<name>F6F2Q7_SPHCR</name>
<accession>F6F2Q7</accession>
<gene>
    <name evidence="1" type="ORF">Sphch_3103</name>
</gene>
<dbReference type="Proteomes" id="UP000007150">
    <property type="component" value="Chromosome 2"/>
</dbReference>
<evidence type="ECO:0000313" key="2">
    <source>
        <dbReference type="Proteomes" id="UP000007150"/>
    </source>
</evidence>
<dbReference type="EMBL" id="CP002799">
    <property type="protein sequence ID" value="AEG50719.1"/>
    <property type="molecule type" value="Genomic_DNA"/>
</dbReference>
<dbReference type="HOGENOM" id="CLU_2920362_0_0_5"/>
<keyword evidence="2" id="KW-1185">Reference proteome</keyword>
<dbReference type="AlphaFoldDB" id="F6F2Q7"/>